<comment type="caution">
    <text evidence="2">The sequence shown here is derived from an EMBL/GenBank/DDBJ whole genome shotgun (WGS) entry which is preliminary data.</text>
</comment>
<name>A0AAV1JXW3_9NEOP</name>
<keyword evidence="3" id="KW-1185">Reference proteome</keyword>
<dbReference type="PANTHER" id="PTHR47331">
    <property type="entry name" value="PHD-TYPE DOMAIN-CONTAINING PROTEIN"/>
    <property type="match status" value="1"/>
</dbReference>
<dbReference type="AlphaFoldDB" id="A0AAV1JXW3"/>
<gene>
    <name evidence="2" type="ORF">LNINA_LOCUS11964</name>
</gene>
<dbReference type="Pfam" id="PF18701">
    <property type="entry name" value="DUF5641"/>
    <property type="match status" value="1"/>
</dbReference>
<dbReference type="InterPro" id="IPR040676">
    <property type="entry name" value="DUF5641"/>
</dbReference>
<evidence type="ECO:0000313" key="3">
    <source>
        <dbReference type="Proteomes" id="UP001497472"/>
    </source>
</evidence>
<accession>A0AAV1JXW3</accession>
<dbReference type="EMBL" id="CAVLEF010000200">
    <property type="protein sequence ID" value="CAK1552939.1"/>
    <property type="molecule type" value="Genomic_DNA"/>
</dbReference>
<dbReference type="PANTHER" id="PTHR47331:SF1">
    <property type="entry name" value="GAG-LIKE PROTEIN"/>
    <property type="match status" value="1"/>
</dbReference>
<feature type="domain" description="DUF5641" evidence="1">
    <location>
        <begin position="2"/>
        <end position="83"/>
    </location>
</feature>
<evidence type="ECO:0000259" key="1">
    <source>
        <dbReference type="Pfam" id="PF18701"/>
    </source>
</evidence>
<sequence length="92" mass="10653">MFWARWIREYLPLLQYRREPRGSGNNIKFNDVVLIMDNCMPRNTWVRGIVTATFPGPDGIIRVVDVKTSGGTLRRPVKKLVILPTERASLHF</sequence>
<organism evidence="2 3">
    <name type="scientific">Leptosia nina</name>
    <dbReference type="NCBI Taxonomy" id="320188"/>
    <lineage>
        <taxon>Eukaryota</taxon>
        <taxon>Metazoa</taxon>
        <taxon>Ecdysozoa</taxon>
        <taxon>Arthropoda</taxon>
        <taxon>Hexapoda</taxon>
        <taxon>Insecta</taxon>
        <taxon>Pterygota</taxon>
        <taxon>Neoptera</taxon>
        <taxon>Endopterygota</taxon>
        <taxon>Lepidoptera</taxon>
        <taxon>Glossata</taxon>
        <taxon>Ditrysia</taxon>
        <taxon>Papilionoidea</taxon>
        <taxon>Pieridae</taxon>
        <taxon>Pierinae</taxon>
        <taxon>Leptosia</taxon>
    </lineage>
</organism>
<reference evidence="2 3" key="1">
    <citation type="submission" date="2023-11" db="EMBL/GenBank/DDBJ databases">
        <authorList>
            <person name="Okamura Y."/>
        </authorList>
    </citation>
    <scope>NUCLEOTIDE SEQUENCE [LARGE SCALE GENOMIC DNA]</scope>
</reference>
<dbReference type="Proteomes" id="UP001497472">
    <property type="component" value="Unassembled WGS sequence"/>
</dbReference>
<proteinExistence type="predicted"/>
<evidence type="ECO:0000313" key="2">
    <source>
        <dbReference type="EMBL" id="CAK1552939.1"/>
    </source>
</evidence>
<protein>
    <recommendedName>
        <fullName evidence="1">DUF5641 domain-containing protein</fullName>
    </recommendedName>
</protein>